<keyword evidence="3 6" id="KW-0371">Homeobox</keyword>
<dbReference type="InterPro" id="IPR052497">
    <property type="entry name" value="H2.0_Homeobox_TF"/>
</dbReference>
<name>A0AAV2PZH3_MEGNR</name>
<dbReference type="Proteomes" id="UP001497623">
    <property type="component" value="Unassembled WGS sequence"/>
</dbReference>
<feature type="compositionally biased region" description="Low complexity" evidence="8">
    <location>
        <begin position="293"/>
        <end position="312"/>
    </location>
</feature>
<protein>
    <recommendedName>
        <fullName evidence="9">Homeobox domain-containing protein</fullName>
    </recommendedName>
</protein>
<dbReference type="PANTHER" id="PTHR46808:SF1">
    <property type="entry name" value="H2.0-LIKE HOMEOBOX PROTEIN"/>
    <property type="match status" value="1"/>
</dbReference>
<comment type="caution">
    <text evidence="10">The sequence shown here is derived from an EMBL/GenBank/DDBJ whole genome shotgun (WGS) entry which is preliminary data.</text>
</comment>
<dbReference type="PROSITE" id="PS00027">
    <property type="entry name" value="HOMEOBOX_1"/>
    <property type="match status" value="1"/>
</dbReference>
<dbReference type="PROSITE" id="PS50071">
    <property type="entry name" value="HOMEOBOX_2"/>
    <property type="match status" value="1"/>
</dbReference>
<evidence type="ECO:0000313" key="11">
    <source>
        <dbReference type="Proteomes" id="UP001497623"/>
    </source>
</evidence>
<dbReference type="PRINTS" id="PR00031">
    <property type="entry name" value="HTHREPRESSR"/>
</dbReference>
<dbReference type="InterPro" id="IPR020479">
    <property type="entry name" value="HD_metazoa"/>
</dbReference>
<evidence type="ECO:0000313" key="10">
    <source>
        <dbReference type="EMBL" id="CAL4067027.1"/>
    </source>
</evidence>
<dbReference type="PRINTS" id="PR00024">
    <property type="entry name" value="HOMEOBOX"/>
</dbReference>
<dbReference type="GO" id="GO:0005634">
    <property type="term" value="C:nucleus"/>
    <property type="evidence" value="ECO:0007669"/>
    <property type="project" value="UniProtKB-SubCell"/>
</dbReference>
<dbReference type="InterPro" id="IPR009057">
    <property type="entry name" value="Homeodomain-like_sf"/>
</dbReference>
<feature type="DNA-binding region" description="Homeobox" evidence="6">
    <location>
        <begin position="227"/>
        <end position="286"/>
    </location>
</feature>
<evidence type="ECO:0000256" key="2">
    <source>
        <dbReference type="ARBA" id="ARBA00023125"/>
    </source>
</evidence>
<dbReference type="PANTHER" id="PTHR46808">
    <property type="entry name" value="H2.0-LIKE HOMEOBOX PROTEIN"/>
    <property type="match status" value="1"/>
</dbReference>
<dbReference type="CDD" id="cd00086">
    <property type="entry name" value="homeodomain"/>
    <property type="match status" value="1"/>
</dbReference>
<keyword evidence="11" id="KW-1185">Reference proteome</keyword>
<keyword evidence="2 6" id="KW-0238">DNA-binding</keyword>
<evidence type="ECO:0000256" key="4">
    <source>
        <dbReference type="ARBA" id="ARBA00023242"/>
    </source>
</evidence>
<accession>A0AAV2PZH3</accession>
<evidence type="ECO:0000256" key="7">
    <source>
        <dbReference type="RuleBase" id="RU000682"/>
    </source>
</evidence>
<dbReference type="GO" id="GO:0043565">
    <property type="term" value="F:sequence-specific DNA binding"/>
    <property type="evidence" value="ECO:0007669"/>
    <property type="project" value="TreeGrafter"/>
</dbReference>
<dbReference type="SUPFAM" id="SSF46689">
    <property type="entry name" value="Homeodomain-like"/>
    <property type="match status" value="1"/>
</dbReference>
<comment type="subcellular location">
    <subcellularLocation>
        <location evidence="1 6 7">Nucleus</location>
    </subcellularLocation>
</comment>
<feature type="region of interest" description="Disordered" evidence="8">
    <location>
        <begin position="109"/>
        <end position="138"/>
    </location>
</feature>
<sequence>MFLSGGFPWGDMSTPGLGAPLGGLLSVLETAEGLQRVLLPTTVPRTAPCVVVSSTSPTSNNNNSSLKFGMDRLLAPNPEHRKDSTSTMTGSSNICLSVTASSLLTQTSSSAGLTSPASTPTSVSSPSSRLSMPSVRPPLSPLSPPCCPGGEKYKCVQDCNSPPHGTLHHPSHPYFYTPLYAQPPPPHHLLPYPALSYSGLMGHGGVLGRGDLLGPHGGGGGSGRRKRTWTRAVFSNLQRKGLEKRFHIQKYITKPDRRQLAATLGLTDAQVKVWFQNRRMKWRHAELKKREQQQQLQQQQQSQQQQQQSSSQERLQEGDHDIVDDDEGDLDREEELLVEEEEDDDDRDMEAHSTSLEDMEELTVV</sequence>
<dbReference type="Gene3D" id="1.10.10.60">
    <property type="entry name" value="Homeodomain-like"/>
    <property type="match status" value="1"/>
</dbReference>
<gene>
    <name evidence="10" type="ORF">MNOR_LOCUS6113</name>
</gene>
<dbReference type="InterPro" id="IPR017970">
    <property type="entry name" value="Homeobox_CS"/>
</dbReference>
<dbReference type="InterPro" id="IPR001356">
    <property type="entry name" value="HD"/>
</dbReference>
<dbReference type="EMBL" id="CAXKWB010002467">
    <property type="protein sequence ID" value="CAL4067027.1"/>
    <property type="molecule type" value="Genomic_DNA"/>
</dbReference>
<keyword evidence="4 6" id="KW-0539">Nucleus</keyword>
<dbReference type="SMART" id="SM00389">
    <property type="entry name" value="HOX"/>
    <property type="match status" value="1"/>
</dbReference>
<dbReference type="InterPro" id="IPR000047">
    <property type="entry name" value="HTH_motif"/>
</dbReference>
<dbReference type="AlphaFoldDB" id="A0AAV2PZH3"/>
<comment type="similarity">
    <text evidence="5">Belongs to the H2.0 homeobox family.</text>
</comment>
<evidence type="ECO:0000256" key="1">
    <source>
        <dbReference type="ARBA" id="ARBA00004123"/>
    </source>
</evidence>
<dbReference type="GO" id="GO:0000981">
    <property type="term" value="F:DNA-binding transcription factor activity, RNA polymerase II-specific"/>
    <property type="evidence" value="ECO:0007669"/>
    <property type="project" value="InterPro"/>
</dbReference>
<feature type="domain" description="Homeobox" evidence="9">
    <location>
        <begin position="225"/>
        <end position="285"/>
    </location>
</feature>
<proteinExistence type="inferred from homology"/>
<organism evidence="10 11">
    <name type="scientific">Meganyctiphanes norvegica</name>
    <name type="common">Northern krill</name>
    <name type="synonym">Thysanopoda norvegica</name>
    <dbReference type="NCBI Taxonomy" id="48144"/>
    <lineage>
        <taxon>Eukaryota</taxon>
        <taxon>Metazoa</taxon>
        <taxon>Ecdysozoa</taxon>
        <taxon>Arthropoda</taxon>
        <taxon>Crustacea</taxon>
        <taxon>Multicrustacea</taxon>
        <taxon>Malacostraca</taxon>
        <taxon>Eumalacostraca</taxon>
        <taxon>Eucarida</taxon>
        <taxon>Euphausiacea</taxon>
        <taxon>Euphausiidae</taxon>
        <taxon>Meganyctiphanes</taxon>
    </lineage>
</organism>
<evidence type="ECO:0000256" key="5">
    <source>
        <dbReference type="ARBA" id="ARBA00038504"/>
    </source>
</evidence>
<dbReference type="Pfam" id="PF00046">
    <property type="entry name" value="Homeodomain"/>
    <property type="match status" value="1"/>
</dbReference>
<evidence type="ECO:0000256" key="3">
    <source>
        <dbReference type="ARBA" id="ARBA00023155"/>
    </source>
</evidence>
<evidence type="ECO:0000256" key="6">
    <source>
        <dbReference type="PROSITE-ProRule" id="PRU00108"/>
    </source>
</evidence>
<evidence type="ECO:0000256" key="8">
    <source>
        <dbReference type="SAM" id="MobiDB-lite"/>
    </source>
</evidence>
<reference evidence="10 11" key="1">
    <citation type="submission" date="2024-05" db="EMBL/GenBank/DDBJ databases">
        <authorList>
            <person name="Wallberg A."/>
        </authorList>
    </citation>
    <scope>NUCLEOTIDE SEQUENCE [LARGE SCALE GENOMIC DNA]</scope>
</reference>
<feature type="compositionally biased region" description="Acidic residues" evidence="8">
    <location>
        <begin position="322"/>
        <end position="348"/>
    </location>
</feature>
<evidence type="ECO:0000259" key="9">
    <source>
        <dbReference type="PROSITE" id="PS50071"/>
    </source>
</evidence>
<feature type="region of interest" description="Disordered" evidence="8">
    <location>
        <begin position="286"/>
        <end position="365"/>
    </location>
</feature>
<feature type="compositionally biased region" description="Low complexity" evidence="8">
    <location>
        <begin position="109"/>
        <end position="134"/>
    </location>
</feature>